<name>A0AAE1I5H4_9NEOP</name>
<dbReference type="EMBL" id="JAHWGI010001443">
    <property type="protein sequence ID" value="KAK3933223.1"/>
    <property type="molecule type" value="Genomic_DNA"/>
</dbReference>
<accession>A0AAE1I5H4</accession>
<sequence>MACIAKEDLSQLEDHLEMGEVEVEVVQDTEEVVEEVVEEVIQEVEEEVVEGEVEEELLSIVGEELIMLLWGIELMHQ</sequence>
<dbReference type="AlphaFoldDB" id="A0AAE1I5H4"/>
<gene>
    <name evidence="1" type="ORF">KUF71_017484</name>
</gene>
<evidence type="ECO:0000313" key="1">
    <source>
        <dbReference type="EMBL" id="KAK3933223.1"/>
    </source>
</evidence>
<reference evidence="1" key="1">
    <citation type="submission" date="2021-07" db="EMBL/GenBank/DDBJ databases">
        <authorList>
            <person name="Catto M.A."/>
            <person name="Jacobson A."/>
            <person name="Kennedy G."/>
            <person name="Labadie P."/>
            <person name="Hunt B.G."/>
            <person name="Srinivasan R."/>
        </authorList>
    </citation>
    <scope>NUCLEOTIDE SEQUENCE</scope>
    <source>
        <strain evidence="1">PL_HMW_Pooled</strain>
        <tissue evidence="1">Head</tissue>
    </source>
</reference>
<organism evidence="1 2">
    <name type="scientific">Frankliniella fusca</name>
    <dbReference type="NCBI Taxonomy" id="407009"/>
    <lineage>
        <taxon>Eukaryota</taxon>
        <taxon>Metazoa</taxon>
        <taxon>Ecdysozoa</taxon>
        <taxon>Arthropoda</taxon>
        <taxon>Hexapoda</taxon>
        <taxon>Insecta</taxon>
        <taxon>Pterygota</taxon>
        <taxon>Neoptera</taxon>
        <taxon>Paraneoptera</taxon>
        <taxon>Thysanoptera</taxon>
        <taxon>Terebrantia</taxon>
        <taxon>Thripoidea</taxon>
        <taxon>Thripidae</taxon>
        <taxon>Frankliniella</taxon>
    </lineage>
</organism>
<dbReference type="Proteomes" id="UP001219518">
    <property type="component" value="Unassembled WGS sequence"/>
</dbReference>
<proteinExistence type="predicted"/>
<reference evidence="1" key="2">
    <citation type="journal article" date="2023" name="BMC Genomics">
        <title>Pest status, molecular evolution, and epigenetic factors derived from the genome assembly of Frankliniella fusca, a thysanopteran phytovirus vector.</title>
        <authorList>
            <person name="Catto M.A."/>
            <person name="Labadie P.E."/>
            <person name="Jacobson A.L."/>
            <person name="Kennedy G.G."/>
            <person name="Srinivasan R."/>
            <person name="Hunt B.G."/>
        </authorList>
    </citation>
    <scope>NUCLEOTIDE SEQUENCE</scope>
    <source>
        <strain evidence="1">PL_HMW_Pooled</strain>
    </source>
</reference>
<comment type="caution">
    <text evidence="1">The sequence shown here is derived from an EMBL/GenBank/DDBJ whole genome shotgun (WGS) entry which is preliminary data.</text>
</comment>
<evidence type="ECO:0000313" key="2">
    <source>
        <dbReference type="Proteomes" id="UP001219518"/>
    </source>
</evidence>
<protein>
    <submittedName>
        <fullName evidence="1">Primary amine oxidase, liver isozyme</fullName>
    </submittedName>
</protein>
<keyword evidence="2" id="KW-1185">Reference proteome</keyword>